<dbReference type="FunFam" id="3.30.70.1660:FF:000002">
    <property type="entry name" value="Peptide chain release factor 1"/>
    <property type="match status" value="1"/>
</dbReference>
<evidence type="ECO:0000256" key="5">
    <source>
        <dbReference type="ARBA" id="ARBA00022490"/>
    </source>
</evidence>
<dbReference type="NCBIfam" id="TIGR00019">
    <property type="entry name" value="prfA"/>
    <property type="match status" value="1"/>
</dbReference>
<evidence type="ECO:0000256" key="2">
    <source>
        <dbReference type="ARBA" id="ARBA00004496"/>
    </source>
</evidence>
<comment type="PTM">
    <text evidence="7">Methylated by PrmC. Methylation increases the termination efficiency of RF1.</text>
</comment>
<dbReference type="InterPro" id="IPR005139">
    <property type="entry name" value="PCRF"/>
</dbReference>
<evidence type="ECO:0000256" key="8">
    <source>
        <dbReference type="NCBIfam" id="TIGR00019"/>
    </source>
</evidence>
<evidence type="ECO:0000313" key="11">
    <source>
        <dbReference type="Proteomes" id="UP000321746"/>
    </source>
</evidence>
<dbReference type="InterPro" id="IPR045853">
    <property type="entry name" value="Pep_chain_release_fac_I_sf"/>
</dbReference>
<dbReference type="PANTHER" id="PTHR43804">
    <property type="entry name" value="LD18447P"/>
    <property type="match status" value="1"/>
</dbReference>
<organism evidence="10 11">
    <name type="scientific">Acetobacter oeni</name>
    <dbReference type="NCBI Taxonomy" id="304077"/>
    <lineage>
        <taxon>Bacteria</taxon>
        <taxon>Pseudomonadati</taxon>
        <taxon>Pseudomonadota</taxon>
        <taxon>Alphaproteobacteria</taxon>
        <taxon>Acetobacterales</taxon>
        <taxon>Acetobacteraceae</taxon>
        <taxon>Acetobacter</taxon>
    </lineage>
</organism>
<evidence type="ECO:0000259" key="9">
    <source>
        <dbReference type="PROSITE" id="PS00745"/>
    </source>
</evidence>
<keyword evidence="4 7" id="KW-0488">Methylation</keyword>
<gene>
    <name evidence="7 10" type="primary">prfA</name>
    <name evidence="10" type="ORF">AOE01nite_18710</name>
</gene>
<evidence type="ECO:0000256" key="1">
    <source>
        <dbReference type="ARBA" id="ARBA00002986"/>
    </source>
</evidence>
<dbReference type="SMART" id="SM00937">
    <property type="entry name" value="PCRF"/>
    <property type="match status" value="1"/>
</dbReference>
<dbReference type="OrthoDB" id="9806673at2"/>
<dbReference type="EMBL" id="BJYG01000023">
    <property type="protein sequence ID" value="GEN63647.1"/>
    <property type="molecule type" value="Genomic_DNA"/>
</dbReference>
<comment type="subcellular location">
    <subcellularLocation>
        <location evidence="2 7">Cytoplasm</location>
    </subcellularLocation>
</comment>
<proteinExistence type="inferred from homology"/>
<comment type="similarity">
    <text evidence="3 7">Belongs to the prokaryotic/mitochondrial release factor family.</text>
</comment>
<dbReference type="GO" id="GO:0016149">
    <property type="term" value="F:translation release factor activity, codon specific"/>
    <property type="evidence" value="ECO:0007669"/>
    <property type="project" value="UniProtKB-UniRule"/>
</dbReference>
<dbReference type="SUPFAM" id="SSF75620">
    <property type="entry name" value="Release factor"/>
    <property type="match status" value="1"/>
</dbReference>
<feature type="domain" description="Prokaryotic-type class I peptide chain release factors" evidence="9">
    <location>
        <begin position="222"/>
        <end position="238"/>
    </location>
</feature>
<dbReference type="Proteomes" id="UP000321746">
    <property type="component" value="Unassembled WGS sequence"/>
</dbReference>
<dbReference type="PANTHER" id="PTHR43804:SF7">
    <property type="entry name" value="LD18447P"/>
    <property type="match status" value="1"/>
</dbReference>
<dbReference type="Gene3D" id="6.10.140.1950">
    <property type="match status" value="1"/>
</dbReference>
<dbReference type="GO" id="GO:0005829">
    <property type="term" value="C:cytosol"/>
    <property type="evidence" value="ECO:0007669"/>
    <property type="project" value="UniProtKB-ARBA"/>
</dbReference>
<keyword evidence="5 7" id="KW-0963">Cytoplasm</keyword>
<dbReference type="InterPro" id="IPR000352">
    <property type="entry name" value="Pep_chain_release_fac_I"/>
</dbReference>
<keyword evidence="6 7" id="KW-0648">Protein biosynthesis</keyword>
<protein>
    <recommendedName>
        <fullName evidence="7 8">Peptide chain release factor 1</fullName>
        <shortName evidence="7">RF-1</shortName>
    </recommendedName>
</protein>
<evidence type="ECO:0000313" key="10">
    <source>
        <dbReference type="EMBL" id="GEN63647.1"/>
    </source>
</evidence>
<name>A0A511XL21_9PROT</name>
<evidence type="ECO:0000256" key="6">
    <source>
        <dbReference type="ARBA" id="ARBA00022917"/>
    </source>
</evidence>
<dbReference type="Gene3D" id="3.30.70.1660">
    <property type="match status" value="2"/>
</dbReference>
<dbReference type="FunFam" id="3.30.70.1660:FF:000004">
    <property type="entry name" value="Peptide chain release factor 1"/>
    <property type="match status" value="1"/>
</dbReference>
<comment type="caution">
    <text evidence="10">The sequence shown here is derived from an EMBL/GenBank/DDBJ whole genome shotgun (WGS) entry which is preliminary data.</text>
</comment>
<dbReference type="Pfam" id="PF03462">
    <property type="entry name" value="PCRF"/>
    <property type="match status" value="1"/>
</dbReference>
<dbReference type="InterPro" id="IPR004373">
    <property type="entry name" value="RF-1"/>
</dbReference>
<dbReference type="InterPro" id="IPR050057">
    <property type="entry name" value="Prokaryotic/Mito_RF"/>
</dbReference>
<feature type="modified residue" description="N5-methylglutamine" evidence="7">
    <location>
        <position position="229"/>
    </location>
</feature>
<accession>A0A511XL21</accession>
<dbReference type="AlphaFoldDB" id="A0A511XL21"/>
<evidence type="ECO:0000256" key="7">
    <source>
        <dbReference type="HAMAP-Rule" id="MF_00093"/>
    </source>
</evidence>
<dbReference type="RefSeq" id="WP_146888585.1">
    <property type="nucleotide sequence ID" value="NZ_BJYG01000023.1"/>
</dbReference>
<dbReference type="NCBIfam" id="NF001859">
    <property type="entry name" value="PRK00591.1"/>
    <property type="match status" value="1"/>
</dbReference>
<sequence>MSLDDRLDRIVGRAEEIEALLASGVTGEEFIRASREHSELAPLVERITELRTAQTQEREAEKLLADAEMKVLAEAELWTLRERIPVLRQEVRLAMLPRDAADDRSAILEIRPAAGGDEAAFFAAELFDAYRRYAGLRGWRFELMEYNESELGGLREGIAMITGKGVFARLKYESGVHRVQRVPTTENQGRIHTSTVTVAVLPEAEEVDVQIDEGDLRIDVYRASGAGGQHVNKTESAVRITHLPTGVVVAMQEEKSQHKNKAKAMKILLARLYEKQRINLHENRAADRKSQVGTGDRSERIRTYNFPQGRVTDHRISLTLHKIDRIMLGEFDDIIDALIQENQAIQLALADCRVEVLP</sequence>
<dbReference type="FunFam" id="3.30.160.20:FF:000004">
    <property type="entry name" value="Peptide chain release factor 1"/>
    <property type="match status" value="1"/>
</dbReference>
<dbReference type="HAMAP" id="MF_00093">
    <property type="entry name" value="Rel_fac_1"/>
    <property type="match status" value="1"/>
</dbReference>
<comment type="function">
    <text evidence="1 7">Peptide chain release factor 1 directs the termination of translation in response to the peptide chain termination codons UAG and UAA.</text>
</comment>
<keyword evidence="11" id="KW-1185">Reference proteome</keyword>
<evidence type="ECO:0000256" key="3">
    <source>
        <dbReference type="ARBA" id="ARBA00010835"/>
    </source>
</evidence>
<dbReference type="Gene3D" id="3.30.160.20">
    <property type="match status" value="1"/>
</dbReference>
<dbReference type="Pfam" id="PF00472">
    <property type="entry name" value="RF-1"/>
    <property type="match status" value="1"/>
</dbReference>
<reference evidence="10 11" key="1">
    <citation type="submission" date="2019-07" db="EMBL/GenBank/DDBJ databases">
        <title>Whole genome shotgun sequence of Acetobacter oeni NBRC 105207.</title>
        <authorList>
            <person name="Hosoyama A."/>
            <person name="Uohara A."/>
            <person name="Ohji S."/>
            <person name="Ichikawa N."/>
        </authorList>
    </citation>
    <scope>NUCLEOTIDE SEQUENCE [LARGE SCALE GENOMIC DNA]</scope>
    <source>
        <strain evidence="10 11">NBRC 105207</strain>
    </source>
</reference>
<dbReference type="PROSITE" id="PS00745">
    <property type="entry name" value="RF_PROK_I"/>
    <property type="match status" value="1"/>
</dbReference>
<evidence type="ECO:0000256" key="4">
    <source>
        <dbReference type="ARBA" id="ARBA00022481"/>
    </source>
</evidence>